<dbReference type="EMBL" id="SFCI01002615">
    <property type="protein sequence ID" value="TFY73706.1"/>
    <property type="molecule type" value="Genomic_DNA"/>
</dbReference>
<sequence length="317" mass="35916">MGEAKRRILLYHAAPGLGRRRGDRNGGTSLLHGWDIGRLRDVYNKWGPDLRTCRRLITHPEEERNYEAYVKQDVAAVLFDNMVHLLLGPAEHVPDSIFICDGGSEAPDLERYAILHFAVRGERVRQLMAAAVALFTREQQVAFFVSLAAVEPTRAVAKNVLAEWMYAFFNDKSLGRRRPMCTLSDGSVFMLPLAENVQSLEDWLQHPDPSDFPVFLRPKAMNPSVDGVFVDSHRIILFRMTTSGSEKIDLENEIARRLKDALPSEWTQSWVFVFAVPTRPMAVAYLQRAPVTPTAFGKNVQFGSFVCKSSRHEDEEL</sequence>
<organism evidence="1 2">
    <name type="scientific">Hericium alpestre</name>
    <dbReference type="NCBI Taxonomy" id="135208"/>
    <lineage>
        <taxon>Eukaryota</taxon>
        <taxon>Fungi</taxon>
        <taxon>Dikarya</taxon>
        <taxon>Basidiomycota</taxon>
        <taxon>Agaricomycotina</taxon>
        <taxon>Agaricomycetes</taxon>
        <taxon>Russulales</taxon>
        <taxon>Hericiaceae</taxon>
        <taxon>Hericium</taxon>
    </lineage>
</organism>
<comment type="caution">
    <text evidence="1">The sequence shown here is derived from an EMBL/GenBank/DDBJ whole genome shotgun (WGS) entry which is preliminary data.</text>
</comment>
<name>A0A4Y9ZG18_9AGAM</name>
<evidence type="ECO:0000313" key="2">
    <source>
        <dbReference type="Proteomes" id="UP000298061"/>
    </source>
</evidence>
<evidence type="ECO:0000313" key="1">
    <source>
        <dbReference type="EMBL" id="TFY73706.1"/>
    </source>
</evidence>
<reference evidence="1 2" key="1">
    <citation type="submission" date="2019-02" db="EMBL/GenBank/DDBJ databases">
        <title>Genome sequencing of the rare red list fungi Hericium alpestre (H. flagellum).</title>
        <authorList>
            <person name="Buettner E."/>
            <person name="Kellner H."/>
        </authorList>
    </citation>
    <scope>NUCLEOTIDE SEQUENCE [LARGE SCALE GENOMIC DNA]</scope>
    <source>
        <strain evidence="1 2">DSM 108284</strain>
    </source>
</reference>
<protein>
    <submittedName>
        <fullName evidence="1">Uncharacterized protein</fullName>
    </submittedName>
</protein>
<dbReference type="Proteomes" id="UP000298061">
    <property type="component" value="Unassembled WGS sequence"/>
</dbReference>
<proteinExistence type="predicted"/>
<dbReference type="AlphaFoldDB" id="A0A4Y9ZG18"/>
<keyword evidence="2" id="KW-1185">Reference proteome</keyword>
<accession>A0A4Y9ZG18</accession>
<gene>
    <name evidence="1" type="ORF">EWM64_g10306</name>
</gene>